<feature type="transmembrane region" description="Helical" evidence="6">
    <location>
        <begin position="70"/>
        <end position="89"/>
    </location>
</feature>
<evidence type="ECO:0000259" key="7">
    <source>
        <dbReference type="Pfam" id="PF00892"/>
    </source>
</evidence>
<evidence type="ECO:0000256" key="1">
    <source>
        <dbReference type="ARBA" id="ARBA00004651"/>
    </source>
</evidence>
<dbReference type="AlphaFoldDB" id="A0A1G1VR78"/>
<gene>
    <name evidence="8" type="ORF">A2784_01280</name>
</gene>
<dbReference type="PANTHER" id="PTHR32322:SF18">
    <property type="entry name" value="S-ADENOSYLMETHIONINE_S-ADENOSYLHOMOCYSTEINE TRANSPORTER"/>
    <property type="match status" value="1"/>
</dbReference>
<evidence type="ECO:0000256" key="5">
    <source>
        <dbReference type="ARBA" id="ARBA00023136"/>
    </source>
</evidence>
<keyword evidence="5 6" id="KW-0472">Membrane</keyword>
<dbReference type="Pfam" id="PF00892">
    <property type="entry name" value="EamA"/>
    <property type="match status" value="2"/>
</dbReference>
<feature type="transmembrane region" description="Helical" evidence="6">
    <location>
        <begin position="156"/>
        <end position="174"/>
    </location>
</feature>
<evidence type="ECO:0000256" key="2">
    <source>
        <dbReference type="ARBA" id="ARBA00022475"/>
    </source>
</evidence>
<dbReference type="EMBL" id="MHCH01000015">
    <property type="protein sequence ID" value="OGY17737.1"/>
    <property type="molecule type" value="Genomic_DNA"/>
</dbReference>
<dbReference type="PANTHER" id="PTHR32322">
    <property type="entry name" value="INNER MEMBRANE TRANSPORTER"/>
    <property type="match status" value="1"/>
</dbReference>
<feature type="transmembrane region" description="Helical" evidence="6">
    <location>
        <begin position="254"/>
        <end position="271"/>
    </location>
</feature>
<dbReference type="InterPro" id="IPR050638">
    <property type="entry name" value="AA-Vitamin_Transporters"/>
</dbReference>
<dbReference type="STRING" id="1797589.A2784_01280"/>
<evidence type="ECO:0000313" key="8">
    <source>
        <dbReference type="EMBL" id="OGY17737.1"/>
    </source>
</evidence>
<feature type="transmembrane region" description="Helical" evidence="6">
    <location>
        <begin position="186"/>
        <end position="204"/>
    </location>
</feature>
<dbReference type="InterPro" id="IPR037185">
    <property type="entry name" value="EmrE-like"/>
</dbReference>
<feature type="transmembrane region" description="Helical" evidence="6">
    <location>
        <begin position="7"/>
        <end position="25"/>
    </location>
</feature>
<evidence type="ECO:0000313" key="9">
    <source>
        <dbReference type="Proteomes" id="UP000177324"/>
    </source>
</evidence>
<feature type="transmembrane region" description="Helical" evidence="6">
    <location>
        <begin position="277"/>
        <end position="293"/>
    </location>
</feature>
<comment type="subcellular location">
    <subcellularLocation>
        <location evidence="1">Cell membrane</location>
        <topology evidence="1">Multi-pass membrane protein</topology>
    </subcellularLocation>
</comment>
<accession>A0A1G1VR78</accession>
<dbReference type="Proteomes" id="UP000177324">
    <property type="component" value="Unassembled WGS sequence"/>
</dbReference>
<feature type="transmembrane region" description="Helical" evidence="6">
    <location>
        <begin position="95"/>
        <end position="116"/>
    </location>
</feature>
<organism evidence="8 9">
    <name type="scientific">Candidatus Chisholmbacteria bacterium RIFCSPHIGHO2_01_FULL_48_12</name>
    <dbReference type="NCBI Taxonomy" id="1797589"/>
    <lineage>
        <taxon>Bacteria</taxon>
        <taxon>Candidatus Chisholmiibacteriota</taxon>
    </lineage>
</organism>
<evidence type="ECO:0000256" key="3">
    <source>
        <dbReference type="ARBA" id="ARBA00022692"/>
    </source>
</evidence>
<sequence>MSARRKAYLALILNAILWGIALPLVKLALPHTTPFRWLFYRYLFAAPLSLPFLIYFWIKAKPSLTQVITVIGLELMGTVGVLALLYQGLKLTSAIDAALISNTIPIFVTLGGILLLKEKQENREWLGLALAITGTTILTLEPLTNLNHETINPSSLLGNSFILAQSLIGATYLLLAKTHYQALPKLFVSSLSFCLSLVSFYFLSLTQSSAPLLQDLSTPIVLISALYMGIFGSLFAATLYIYGQNLIEASEASLFSYLQPLISIPLAIWWLKDTLNPSIILSITLIALGVYLAERRPKTRR</sequence>
<feature type="domain" description="EamA" evidence="7">
    <location>
        <begin position="157"/>
        <end position="292"/>
    </location>
</feature>
<name>A0A1G1VR78_9BACT</name>
<proteinExistence type="predicted"/>
<feature type="transmembrane region" description="Helical" evidence="6">
    <location>
        <begin position="37"/>
        <end position="58"/>
    </location>
</feature>
<keyword evidence="2" id="KW-1003">Cell membrane</keyword>
<feature type="transmembrane region" description="Helical" evidence="6">
    <location>
        <begin position="216"/>
        <end position="242"/>
    </location>
</feature>
<keyword evidence="4 6" id="KW-1133">Transmembrane helix</keyword>
<dbReference type="InterPro" id="IPR000620">
    <property type="entry name" value="EamA_dom"/>
</dbReference>
<evidence type="ECO:0000256" key="6">
    <source>
        <dbReference type="SAM" id="Phobius"/>
    </source>
</evidence>
<reference evidence="8 9" key="1">
    <citation type="journal article" date="2016" name="Nat. Commun.">
        <title>Thousands of microbial genomes shed light on interconnected biogeochemical processes in an aquifer system.</title>
        <authorList>
            <person name="Anantharaman K."/>
            <person name="Brown C.T."/>
            <person name="Hug L.A."/>
            <person name="Sharon I."/>
            <person name="Castelle C.J."/>
            <person name="Probst A.J."/>
            <person name="Thomas B.C."/>
            <person name="Singh A."/>
            <person name="Wilkins M.J."/>
            <person name="Karaoz U."/>
            <person name="Brodie E.L."/>
            <person name="Williams K.H."/>
            <person name="Hubbard S.S."/>
            <person name="Banfield J.F."/>
        </authorList>
    </citation>
    <scope>NUCLEOTIDE SEQUENCE [LARGE SCALE GENOMIC DNA]</scope>
</reference>
<comment type="caution">
    <text evidence="8">The sequence shown here is derived from an EMBL/GenBank/DDBJ whole genome shotgun (WGS) entry which is preliminary data.</text>
</comment>
<dbReference type="GO" id="GO:0005886">
    <property type="term" value="C:plasma membrane"/>
    <property type="evidence" value="ECO:0007669"/>
    <property type="project" value="UniProtKB-SubCell"/>
</dbReference>
<protein>
    <recommendedName>
        <fullName evidence="7">EamA domain-containing protein</fullName>
    </recommendedName>
</protein>
<dbReference type="SUPFAM" id="SSF103481">
    <property type="entry name" value="Multidrug resistance efflux transporter EmrE"/>
    <property type="match status" value="2"/>
</dbReference>
<evidence type="ECO:0000256" key="4">
    <source>
        <dbReference type="ARBA" id="ARBA00022989"/>
    </source>
</evidence>
<feature type="domain" description="EamA" evidence="7">
    <location>
        <begin position="6"/>
        <end position="139"/>
    </location>
</feature>
<keyword evidence="3 6" id="KW-0812">Transmembrane</keyword>
<feature type="transmembrane region" description="Helical" evidence="6">
    <location>
        <begin position="125"/>
        <end position="144"/>
    </location>
</feature>